<comment type="caution">
    <text evidence="1">The sequence shown here is derived from an EMBL/GenBank/DDBJ whole genome shotgun (WGS) entry which is preliminary data.</text>
</comment>
<name>A0A9X0XD67_9BURK</name>
<proteinExistence type="predicted"/>
<organism evidence="1 2">
    <name type="scientific">Aquariibacter lacus</name>
    <dbReference type="NCBI Taxonomy" id="2801332"/>
    <lineage>
        <taxon>Bacteria</taxon>
        <taxon>Pseudomonadati</taxon>
        <taxon>Pseudomonadota</taxon>
        <taxon>Betaproteobacteria</taxon>
        <taxon>Burkholderiales</taxon>
        <taxon>Sphaerotilaceae</taxon>
        <taxon>Aquariibacter</taxon>
    </lineage>
</organism>
<dbReference type="EMBL" id="JAERRA010000001">
    <property type="protein sequence ID" value="MBL0719740.1"/>
    <property type="molecule type" value="Genomic_DNA"/>
</dbReference>
<reference evidence="1 2" key="1">
    <citation type="submission" date="2021-01" db="EMBL/GenBank/DDBJ databases">
        <title>Piscinibacter sp. Jin2 Genome sequencing and assembly.</title>
        <authorList>
            <person name="Kim I."/>
        </authorList>
    </citation>
    <scope>NUCLEOTIDE SEQUENCE [LARGE SCALE GENOMIC DNA]</scope>
    <source>
        <strain evidence="1 2">Jin2</strain>
    </source>
</reference>
<evidence type="ECO:0000313" key="1">
    <source>
        <dbReference type="EMBL" id="MBL0719740.1"/>
    </source>
</evidence>
<accession>A0A9X0XD67</accession>
<gene>
    <name evidence="1" type="ORF">JI742_07545</name>
</gene>
<sequence length="238" mass="25647">MYIDQSQYPQLSQSAYLPLMRHCDRARYAELLSPGQAAEMAAEHGTTHIPGWVLFAELSRADIELLTQGSKLRMRLVVQDFEPGLPVVALSVEAEGMQFIWAVPMWETNAMDWLRSSIDRGQFGLVLTATDDTVTASFETGQSAMRDAEALLRAATVDDAPQGDAHLYSMLSAGLQLMNGGLSLGPAASAAQAPGATPRDLRVMVAGRGANAVRLMEVFAASTQVAQMLLPLGDQAMH</sequence>
<keyword evidence="2" id="KW-1185">Reference proteome</keyword>
<dbReference type="AlphaFoldDB" id="A0A9X0XD67"/>
<dbReference type="Proteomes" id="UP000643207">
    <property type="component" value="Unassembled WGS sequence"/>
</dbReference>
<protein>
    <submittedName>
        <fullName evidence="1">Uncharacterized protein</fullName>
    </submittedName>
</protein>
<evidence type="ECO:0000313" key="2">
    <source>
        <dbReference type="Proteomes" id="UP000643207"/>
    </source>
</evidence>
<dbReference type="RefSeq" id="WP_201825200.1">
    <property type="nucleotide sequence ID" value="NZ_JAERRA010000001.1"/>
</dbReference>